<evidence type="ECO:0000256" key="3">
    <source>
        <dbReference type="SAM" id="SignalP"/>
    </source>
</evidence>
<accession>A0A8H7H6E7</accession>
<feature type="region of interest" description="Disordered" evidence="1">
    <location>
        <begin position="652"/>
        <end position="675"/>
    </location>
</feature>
<proteinExistence type="predicted"/>
<reference evidence="4" key="1">
    <citation type="submission" date="2020-09" db="EMBL/GenBank/DDBJ databases">
        <title>Comparative genome analyses of four rice-infecting Rhizoctonia solani isolates reveal extensive enrichment of homogalacturonan modification genes.</title>
        <authorList>
            <person name="Lee D.-Y."/>
            <person name="Jeon J."/>
            <person name="Kim K.-T."/>
            <person name="Cheong K."/>
            <person name="Song H."/>
            <person name="Choi G."/>
            <person name="Ko J."/>
            <person name="Opiyo S.O."/>
            <person name="Zuo S."/>
            <person name="Madhav S."/>
            <person name="Lee Y.-H."/>
            <person name="Wang G.-L."/>
        </authorList>
    </citation>
    <scope>NUCLEOTIDE SEQUENCE</scope>
    <source>
        <strain evidence="4">AG1-IA YN-7</strain>
    </source>
</reference>
<evidence type="ECO:0000313" key="4">
    <source>
        <dbReference type="EMBL" id="KAF8677630.1"/>
    </source>
</evidence>
<feature type="compositionally biased region" description="Basic residues" evidence="1">
    <location>
        <begin position="663"/>
        <end position="675"/>
    </location>
</feature>
<evidence type="ECO:0008006" key="6">
    <source>
        <dbReference type="Google" id="ProtNLM"/>
    </source>
</evidence>
<sequence length="675" mass="73100">MLFALPIIVAAVATYIQFAFIQGDEYEWLRPLVWNALEDMKGVMRHHMPSWMYPISAGDPRPTLPAPIPTNSSLLATNNQSLATGTPKQVSTLCLIHVPYETSGWMILHYQNICRTYFFNAICGMAVFLCLAGFVACLVTPTIRDCAQNRTEKPNTASSLVLIPPIDILDFELILPNRPASSQYNVKPNASSSPRLRPTTPESHFSSAVVNTNFSPAATPASVWKDLRISSPVTTSNEMPRSMARHWRRDFSCITSGGPCSCITSLSRMNSEPCHHPKSQMVPQTTTEGFSEPSNTKTVDLGPLTGEATRINLKTGPFEDIQRHDSPFRGSKERDLVAESIYQDSALGNSDIISSSGHDSSVDSTPRAAPRLIGCCKSSIESMPTMVRTSIDPHAEGTSNLASVVSASWAEFITLRSLVAPHLDHLGESFSLDSFQDENAWANSDACGPGPECTGPSPDASDSNDNSIVCSGCAEHIKTTCYSSNSIGLTSQYSISTEPDTPLITPSNSMLQVPGSEEPSCMDATSDLRPSMDFVFENQLSKIESSLASPSEGKSCSNPFTEAQPNGSTPKNSDGSLPSRTLGSQTFLDDRTYAEVAGVPSDIESAQATLTLERWRLPHSSSSHSRSHKVPGANKQGVSNWETHGTAASMWARVPDPNSRGFVGRRGRRGRAQIM</sequence>
<feature type="region of interest" description="Disordered" evidence="1">
    <location>
        <begin position="619"/>
        <end position="638"/>
    </location>
</feature>
<keyword evidence="2" id="KW-1133">Transmembrane helix</keyword>
<feature type="region of interest" description="Disordered" evidence="1">
    <location>
        <begin position="545"/>
        <end position="583"/>
    </location>
</feature>
<evidence type="ECO:0000256" key="1">
    <source>
        <dbReference type="SAM" id="MobiDB-lite"/>
    </source>
</evidence>
<feature type="signal peptide" evidence="3">
    <location>
        <begin position="1"/>
        <end position="23"/>
    </location>
</feature>
<evidence type="ECO:0000256" key="2">
    <source>
        <dbReference type="SAM" id="Phobius"/>
    </source>
</evidence>
<dbReference type="Proteomes" id="UP000650582">
    <property type="component" value="Unassembled WGS sequence"/>
</dbReference>
<protein>
    <recommendedName>
        <fullName evidence="6">Transmembrane protein</fullName>
    </recommendedName>
</protein>
<dbReference type="EMBL" id="JACYCC010000040">
    <property type="protein sequence ID" value="KAF8677630.1"/>
    <property type="molecule type" value="Genomic_DNA"/>
</dbReference>
<feature type="region of interest" description="Disordered" evidence="1">
    <location>
        <begin position="274"/>
        <end position="302"/>
    </location>
</feature>
<keyword evidence="2" id="KW-0812">Transmembrane</keyword>
<feature type="chain" id="PRO_5034487477" description="Transmembrane protein" evidence="3">
    <location>
        <begin position="24"/>
        <end position="675"/>
    </location>
</feature>
<gene>
    <name evidence="4" type="ORF">RHS04_06134</name>
</gene>
<dbReference type="AlphaFoldDB" id="A0A8H7H6E7"/>
<keyword evidence="3" id="KW-0732">Signal</keyword>
<comment type="caution">
    <text evidence="4">The sequence shown here is derived from an EMBL/GenBank/DDBJ whole genome shotgun (WGS) entry which is preliminary data.</text>
</comment>
<evidence type="ECO:0000313" key="5">
    <source>
        <dbReference type="Proteomes" id="UP000650582"/>
    </source>
</evidence>
<keyword evidence="2" id="KW-0472">Membrane</keyword>
<feature type="compositionally biased region" description="Polar residues" evidence="1">
    <location>
        <begin position="281"/>
        <end position="298"/>
    </location>
</feature>
<name>A0A8H7H6E7_9AGAM</name>
<feature type="transmembrane region" description="Helical" evidence="2">
    <location>
        <begin position="117"/>
        <end position="140"/>
    </location>
</feature>
<organism evidence="4 5">
    <name type="scientific">Rhizoctonia solani</name>
    <dbReference type="NCBI Taxonomy" id="456999"/>
    <lineage>
        <taxon>Eukaryota</taxon>
        <taxon>Fungi</taxon>
        <taxon>Dikarya</taxon>
        <taxon>Basidiomycota</taxon>
        <taxon>Agaricomycotina</taxon>
        <taxon>Agaricomycetes</taxon>
        <taxon>Cantharellales</taxon>
        <taxon>Ceratobasidiaceae</taxon>
        <taxon>Rhizoctonia</taxon>
    </lineage>
</organism>